<feature type="transmembrane region" description="Helical" evidence="18">
    <location>
        <begin position="45"/>
        <end position="64"/>
    </location>
</feature>
<dbReference type="GO" id="GO:0070403">
    <property type="term" value="F:NAD+ binding"/>
    <property type="evidence" value="ECO:0007669"/>
    <property type="project" value="InterPro"/>
</dbReference>
<feature type="compositionally biased region" description="Acidic residues" evidence="17">
    <location>
        <begin position="154"/>
        <end position="172"/>
    </location>
</feature>
<evidence type="ECO:0000256" key="18">
    <source>
        <dbReference type="SAM" id="Phobius"/>
    </source>
</evidence>
<accession>A0A7S2KQG0</accession>
<reference evidence="20" key="1">
    <citation type="submission" date="2021-01" db="EMBL/GenBank/DDBJ databases">
        <authorList>
            <person name="Corre E."/>
            <person name="Pelletier E."/>
            <person name="Niang G."/>
            <person name="Scheremetjew M."/>
            <person name="Finn R."/>
            <person name="Kale V."/>
            <person name="Holt S."/>
            <person name="Cochrane G."/>
            <person name="Meng A."/>
            <person name="Brown T."/>
            <person name="Cohen L."/>
        </authorList>
    </citation>
    <scope>NUCLEOTIDE SEQUENCE</scope>
    <source>
        <strain evidence="20">SM1012Den-03</strain>
    </source>
</reference>
<comment type="subcellular location">
    <subcellularLocation>
        <location evidence="3">Cytoplasm</location>
    </subcellularLocation>
    <subcellularLocation>
        <location evidence="2">Golgi apparatus</location>
        <location evidence="2">Golgi stack membrane</location>
        <topology evidence="2">Single-pass type II membrane protein</topology>
    </subcellularLocation>
</comment>
<name>A0A7S2KQG0_9STRA</name>
<dbReference type="UniPathway" id="UPA00796">
    <property type="reaction ID" value="UER00771"/>
</dbReference>
<feature type="domain" description="NAD(P)-binding" evidence="19">
    <location>
        <begin position="249"/>
        <end position="544"/>
    </location>
</feature>
<dbReference type="FunFam" id="3.40.50.720:FF:000150">
    <property type="entry name" value="UDP-glucuronic acid decarboxylase 6"/>
    <property type="match status" value="1"/>
</dbReference>
<dbReference type="InterPro" id="IPR044516">
    <property type="entry name" value="UXS-like"/>
</dbReference>
<dbReference type="GO" id="GO:0042732">
    <property type="term" value="P:D-xylose metabolic process"/>
    <property type="evidence" value="ECO:0007669"/>
    <property type="project" value="InterPro"/>
</dbReference>
<evidence type="ECO:0000256" key="8">
    <source>
        <dbReference type="ARBA" id="ARBA00022692"/>
    </source>
</evidence>
<dbReference type="CDD" id="cd05230">
    <property type="entry name" value="UGD_SDR_e"/>
    <property type="match status" value="1"/>
</dbReference>
<keyword evidence="8 18" id="KW-0812">Transmembrane</keyword>
<feature type="region of interest" description="Disordered" evidence="17">
    <location>
        <begin position="140"/>
        <end position="177"/>
    </location>
</feature>
<evidence type="ECO:0000256" key="17">
    <source>
        <dbReference type="SAM" id="MobiDB-lite"/>
    </source>
</evidence>
<evidence type="ECO:0000256" key="3">
    <source>
        <dbReference type="ARBA" id="ARBA00004496"/>
    </source>
</evidence>
<dbReference type="GO" id="GO:0033320">
    <property type="term" value="P:UDP-D-xylose biosynthetic process"/>
    <property type="evidence" value="ECO:0007669"/>
    <property type="project" value="UniProtKB-UniPathway"/>
</dbReference>
<gene>
    <name evidence="20" type="ORF">SMAR0320_LOCUS4378</name>
</gene>
<evidence type="ECO:0000313" key="20">
    <source>
        <dbReference type="EMBL" id="CAD9583804.1"/>
    </source>
</evidence>
<comment type="cofactor">
    <cofactor evidence="1">
        <name>NAD(+)</name>
        <dbReference type="ChEBI" id="CHEBI:57540"/>
    </cofactor>
</comment>
<evidence type="ECO:0000256" key="12">
    <source>
        <dbReference type="ARBA" id="ARBA00023027"/>
    </source>
</evidence>
<evidence type="ECO:0000256" key="9">
    <source>
        <dbReference type="ARBA" id="ARBA00022793"/>
    </source>
</evidence>
<evidence type="ECO:0000256" key="16">
    <source>
        <dbReference type="ARBA" id="ARBA00051601"/>
    </source>
</evidence>
<dbReference type="GO" id="GO:0048040">
    <property type="term" value="F:UDP-glucuronate decarboxylase activity"/>
    <property type="evidence" value="ECO:0007669"/>
    <property type="project" value="UniProtKB-EC"/>
</dbReference>
<dbReference type="PANTHER" id="PTHR43078">
    <property type="entry name" value="UDP-GLUCURONIC ACID DECARBOXYLASE-RELATED"/>
    <property type="match status" value="1"/>
</dbReference>
<evidence type="ECO:0000256" key="2">
    <source>
        <dbReference type="ARBA" id="ARBA00004447"/>
    </source>
</evidence>
<evidence type="ECO:0000256" key="7">
    <source>
        <dbReference type="ARBA" id="ARBA00022490"/>
    </source>
</evidence>
<proteinExistence type="inferred from homology"/>
<keyword evidence="12" id="KW-0520">NAD</keyword>
<keyword evidence="7" id="KW-0963">Cytoplasm</keyword>
<evidence type="ECO:0000256" key="5">
    <source>
        <dbReference type="ARBA" id="ARBA00007505"/>
    </source>
</evidence>
<evidence type="ECO:0000259" key="19">
    <source>
        <dbReference type="Pfam" id="PF16363"/>
    </source>
</evidence>
<evidence type="ECO:0000256" key="1">
    <source>
        <dbReference type="ARBA" id="ARBA00001911"/>
    </source>
</evidence>
<comment type="catalytic activity">
    <reaction evidence="16">
        <text>UDP-alpha-D-glucuronate + H(+) = UDP-alpha-D-xylose + CO2</text>
        <dbReference type="Rhea" id="RHEA:23916"/>
        <dbReference type="ChEBI" id="CHEBI:15378"/>
        <dbReference type="ChEBI" id="CHEBI:16526"/>
        <dbReference type="ChEBI" id="CHEBI:57632"/>
        <dbReference type="ChEBI" id="CHEBI:58052"/>
        <dbReference type="EC" id="4.1.1.35"/>
    </reaction>
</comment>
<dbReference type="SUPFAM" id="SSF51735">
    <property type="entry name" value="NAD(P)-binding Rossmann-fold domains"/>
    <property type="match status" value="1"/>
</dbReference>
<dbReference type="PANTHER" id="PTHR43078:SF6">
    <property type="entry name" value="UDP-GLUCURONIC ACID DECARBOXYLASE 1"/>
    <property type="match status" value="1"/>
</dbReference>
<dbReference type="EMBL" id="HBGZ01006239">
    <property type="protein sequence ID" value="CAD9583804.1"/>
    <property type="molecule type" value="Transcribed_RNA"/>
</dbReference>
<evidence type="ECO:0000256" key="4">
    <source>
        <dbReference type="ARBA" id="ARBA00005100"/>
    </source>
</evidence>
<keyword evidence="9" id="KW-0210">Decarboxylase</keyword>
<keyword evidence="15" id="KW-0456">Lyase</keyword>
<organism evidence="20">
    <name type="scientific">Skeletonema marinoi</name>
    <dbReference type="NCBI Taxonomy" id="267567"/>
    <lineage>
        <taxon>Eukaryota</taxon>
        <taxon>Sar</taxon>
        <taxon>Stramenopiles</taxon>
        <taxon>Ochrophyta</taxon>
        <taxon>Bacillariophyta</taxon>
        <taxon>Coscinodiscophyceae</taxon>
        <taxon>Thalassiosirophycidae</taxon>
        <taxon>Thalassiosirales</taxon>
        <taxon>Skeletonemataceae</taxon>
        <taxon>Skeletonema</taxon>
        <taxon>Skeletonema marinoi-dohrnii complex</taxon>
    </lineage>
</organism>
<dbReference type="GO" id="GO:0032580">
    <property type="term" value="C:Golgi cisterna membrane"/>
    <property type="evidence" value="ECO:0007669"/>
    <property type="project" value="UniProtKB-SubCell"/>
</dbReference>
<feature type="compositionally biased region" description="Polar residues" evidence="17">
    <location>
        <begin position="28"/>
        <end position="40"/>
    </location>
</feature>
<dbReference type="InterPro" id="IPR036291">
    <property type="entry name" value="NAD(P)-bd_dom_sf"/>
</dbReference>
<sequence length="576" mass="64345">MVVLPRHRRRFRNPYGDGSEGHYGPHSQRGQPYQPHQPSSTTRSMILLIAGMGIGYLILPVLMVKDISPRSQTIGLNDVVQNLERQRAAAAAAYPQANGMTDQLYGKDATQQLSPLNLVQNSRRDVAAAMLRGDTSMNVGDNMNYNHRRASSDVDVDAGEEDSAEDVAEEGDHDTSVVGGQLPLPVNMHHTFTEKEDKEVEDEEISLNDAEKRFIETQQLIASQSIPTPTQPHVMKTPTLPDAKRKKILVTGGAGFVGSHLVDKLMQQGHEVIVMDNFFTGQRKNIDHWMHHPRFSLIVHDVTEPIMLEVDEIYHLACPASPPHYQYNPVKTIKTSTMGTINMLGLAKRVKAKILLTSTSEIYGDPQVHPQPESYWGNVNTIGPRACYDEGKRVAETMMYSYKNQNGVDVRVARIFNTFGPRMHPNDGRVVSNFIIQSLQDKPLTIYGEGQQTRSFQYVSDLVNGLNALMNGSYDMPVNLGNPDEYTVKNFAEHIKEMTGSKSEITFLKATKDDPTQRKPDISTAKRELDWEPVVQVKEGLQKTIAYFSRVLEESGEIIPTGQDASKPKPKVEDEA</sequence>
<feature type="compositionally biased region" description="Basic and acidic residues" evidence="17">
    <location>
        <begin position="566"/>
        <end position="576"/>
    </location>
</feature>
<evidence type="ECO:0000256" key="15">
    <source>
        <dbReference type="ARBA" id="ARBA00023239"/>
    </source>
</evidence>
<keyword evidence="11 18" id="KW-1133">Transmembrane helix</keyword>
<evidence type="ECO:0000256" key="14">
    <source>
        <dbReference type="ARBA" id="ARBA00023136"/>
    </source>
</evidence>
<dbReference type="Gene3D" id="3.40.50.720">
    <property type="entry name" value="NAD(P)-binding Rossmann-like Domain"/>
    <property type="match status" value="2"/>
</dbReference>
<dbReference type="AlphaFoldDB" id="A0A7S2KQG0"/>
<evidence type="ECO:0000256" key="6">
    <source>
        <dbReference type="ARBA" id="ARBA00012290"/>
    </source>
</evidence>
<keyword evidence="10" id="KW-0735">Signal-anchor</keyword>
<evidence type="ECO:0000256" key="10">
    <source>
        <dbReference type="ARBA" id="ARBA00022968"/>
    </source>
</evidence>
<dbReference type="InterPro" id="IPR016040">
    <property type="entry name" value="NAD(P)-bd_dom"/>
</dbReference>
<feature type="region of interest" description="Disordered" evidence="17">
    <location>
        <begin position="1"/>
        <end position="40"/>
    </location>
</feature>
<keyword evidence="14 18" id="KW-0472">Membrane</keyword>
<keyword evidence="13" id="KW-0333">Golgi apparatus</keyword>
<evidence type="ECO:0000256" key="13">
    <source>
        <dbReference type="ARBA" id="ARBA00023034"/>
    </source>
</evidence>
<protein>
    <recommendedName>
        <fullName evidence="6">UDP-glucuronate decarboxylase</fullName>
        <ecNumber evidence="6">4.1.1.35</ecNumber>
    </recommendedName>
</protein>
<comment type="pathway">
    <text evidence="4">Nucleotide-sugar biosynthesis; UDP-alpha-D-xylose biosynthesis; UDP-alpha-D-xylose from UDP-alpha-D-glucuronate: step 1/1.</text>
</comment>
<evidence type="ECO:0000256" key="11">
    <source>
        <dbReference type="ARBA" id="ARBA00022989"/>
    </source>
</evidence>
<dbReference type="Pfam" id="PF16363">
    <property type="entry name" value="GDP_Man_Dehyd"/>
    <property type="match status" value="1"/>
</dbReference>
<comment type="similarity">
    <text evidence="5">Belongs to the NAD(P)-dependent epimerase/dehydratase family. UDP-glucuronic acid decarboxylase subfamily.</text>
</comment>
<feature type="region of interest" description="Disordered" evidence="17">
    <location>
        <begin position="557"/>
        <end position="576"/>
    </location>
</feature>
<feature type="compositionally biased region" description="Basic residues" evidence="17">
    <location>
        <begin position="1"/>
        <end position="12"/>
    </location>
</feature>
<dbReference type="EC" id="4.1.1.35" evidence="6"/>